<dbReference type="AlphaFoldDB" id="A0A1F5EKB7"/>
<organism evidence="1 2">
    <name type="scientific">Candidatus Campbellbacteria bacterium RIFOXYC2_FULL_35_25</name>
    <dbReference type="NCBI Taxonomy" id="1797582"/>
    <lineage>
        <taxon>Bacteria</taxon>
        <taxon>Candidatus Campbelliibacteriota</taxon>
    </lineage>
</organism>
<dbReference type="Proteomes" id="UP000179003">
    <property type="component" value="Unassembled WGS sequence"/>
</dbReference>
<name>A0A1F5EKB7_9BACT</name>
<sequence length="82" mass="9031">MGTALRARIREISGSVVPFGGKKTAIEQMSEEELLIFALTQTEADERILSDTQTRSLMEAARLSPMFDGTCQSLGYGYLITQ</sequence>
<evidence type="ECO:0000313" key="1">
    <source>
        <dbReference type="EMBL" id="OGD67636.1"/>
    </source>
</evidence>
<protein>
    <submittedName>
        <fullName evidence="1">Uncharacterized protein</fullName>
    </submittedName>
</protein>
<proteinExistence type="predicted"/>
<gene>
    <name evidence="1" type="ORF">A2442_03630</name>
</gene>
<comment type="caution">
    <text evidence="1">The sequence shown here is derived from an EMBL/GenBank/DDBJ whole genome shotgun (WGS) entry which is preliminary data.</text>
</comment>
<accession>A0A1F5EKB7</accession>
<dbReference type="EMBL" id="MFAE01000002">
    <property type="protein sequence ID" value="OGD67636.1"/>
    <property type="molecule type" value="Genomic_DNA"/>
</dbReference>
<evidence type="ECO:0000313" key="2">
    <source>
        <dbReference type="Proteomes" id="UP000179003"/>
    </source>
</evidence>
<reference evidence="1 2" key="1">
    <citation type="journal article" date="2016" name="Nat. Commun.">
        <title>Thousands of microbial genomes shed light on interconnected biogeochemical processes in an aquifer system.</title>
        <authorList>
            <person name="Anantharaman K."/>
            <person name="Brown C.T."/>
            <person name="Hug L.A."/>
            <person name="Sharon I."/>
            <person name="Castelle C.J."/>
            <person name="Probst A.J."/>
            <person name="Thomas B.C."/>
            <person name="Singh A."/>
            <person name="Wilkins M.J."/>
            <person name="Karaoz U."/>
            <person name="Brodie E.L."/>
            <person name="Williams K.H."/>
            <person name="Hubbard S.S."/>
            <person name="Banfield J.F."/>
        </authorList>
    </citation>
    <scope>NUCLEOTIDE SEQUENCE [LARGE SCALE GENOMIC DNA]</scope>
</reference>